<dbReference type="EMBL" id="NBSK02000008">
    <property type="protein sequence ID" value="KAJ0192787.1"/>
    <property type="molecule type" value="Genomic_DNA"/>
</dbReference>
<evidence type="ECO:0000313" key="1">
    <source>
        <dbReference type="EMBL" id="KAJ0192787.1"/>
    </source>
</evidence>
<accession>A0A9R1URQ7</accession>
<gene>
    <name evidence="1" type="ORF">LSAT_V11C800446320</name>
</gene>
<reference evidence="1 2" key="1">
    <citation type="journal article" date="2017" name="Nat. Commun.">
        <title>Genome assembly with in vitro proximity ligation data and whole-genome triplication in lettuce.</title>
        <authorList>
            <person name="Reyes-Chin-Wo S."/>
            <person name="Wang Z."/>
            <person name="Yang X."/>
            <person name="Kozik A."/>
            <person name="Arikit S."/>
            <person name="Song C."/>
            <person name="Xia L."/>
            <person name="Froenicke L."/>
            <person name="Lavelle D.O."/>
            <person name="Truco M.J."/>
            <person name="Xia R."/>
            <person name="Zhu S."/>
            <person name="Xu C."/>
            <person name="Xu H."/>
            <person name="Xu X."/>
            <person name="Cox K."/>
            <person name="Korf I."/>
            <person name="Meyers B.C."/>
            <person name="Michelmore R.W."/>
        </authorList>
    </citation>
    <scope>NUCLEOTIDE SEQUENCE [LARGE SCALE GENOMIC DNA]</scope>
    <source>
        <strain evidence="2">cv. Salinas</strain>
        <tissue evidence="1">Seedlings</tissue>
    </source>
</reference>
<dbReference type="InterPro" id="IPR043502">
    <property type="entry name" value="DNA/RNA_pol_sf"/>
</dbReference>
<dbReference type="PANTHER" id="PTHR35046">
    <property type="entry name" value="ZINC KNUCKLE (CCHC-TYPE) FAMILY PROTEIN"/>
    <property type="match status" value="1"/>
</dbReference>
<keyword evidence="2" id="KW-1185">Reference proteome</keyword>
<dbReference type="PANTHER" id="PTHR35046:SF21">
    <property type="entry name" value="RETROTRANSPOSON GAG DOMAIN-CONTAINING PROTEIN-RELATED"/>
    <property type="match status" value="1"/>
</dbReference>
<evidence type="ECO:0000313" key="2">
    <source>
        <dbReference type="Proteomes" id="UP000235145"/>
    </source>
</evidence>
<dbReference type="SUPFAM" id="SSF56672">
    <property type="entry name" value="DNA/RNA polymerases"/>
    <property type="match status" value="1"/>
</dbReference>
<comment type="caution">
    <text evidence="1">The sequence shown here is derived from an EMBL/GenBank/DDBJ whole genome shotgun (WGS) entry which is preliminary data.</text>
</comment>
<organism evidence="1 2">
    <name type="scientific">Lactuca sativa</name>
    <name type="common">Garden lettuce</name>
    <dbReference type="NCBI Taxonomy" id="4236"/>
    <lineage>
        <taxon>Eukaryota</taxon>
        <taxon>Viridiplantae</taxon>
        <taxon>Streptophyta</taxon>
        <taxon>Embryophyta</taxon>
        <taxon>Tracheophyta</taxon>
        <taxon>Spermatophyta</taxon>
        <taxon>Magnoliopsida</taxon>
        <taxon>eudicotyledons</taxon>
        <taxon>Gunneridae</taxon>
        <taxon>Pentapetalae</taxon>
        <taxon>asterids</taxon>
        <taxon>campanulids</taxon>
        <taxon>Asterales</taxon>
        <taxon>Asteraceae</taxon>
        <taxon>Cichorioideae</taxon>
        <taxon>Cichorieae</taxon>
        <taxon>Lactucinae</taxon>
        <taxon>Lactuca</taxon>
    </lineage>
</organism>
<proteinExistence type="predicted"/>
<dbReference type="Gene3D" id="3.10.10.10">
    <property type="entry name" value="HIV Type 1 Reverse Transcriptase, subunit A, domain 1"/>
    <property type="match status" value="1"/>
</dbReference>
<protein>
    <recommendedName>
        <fullName evidence="3">Reverse transcriptase domain-containing protein</fullName>
    </recommendedName>
</protein>
<dbReference type="Proteomes" id="UP000235145">
    <property type="component" value="Unassembled WGS sequence"/>
</dbReference>
<evidence type="ECO:0008006" key="3">
    <source>
        <dbReference type="Google" id="ProtNLM"/>
    </source>
</evidence>
<dbReference type="AlphaFoldDB" id="A0A9R1URQ7"/>
<sequence>MNLFAEDVPNGLPPTRRIEHQIHIMPSASIPNKSAFGTSLKETKELQRQVEELLEKGLVEESMTPCAVLVLFVLKKEGSWRICIDCRVINNITLSIIIPSLNSMICLMTCMEQNFLPILILKAVPKTTTQIEQKTSYMDQVLRDIFLCHPDLNKSMNSTKMMLNLGSFTKLVNNALLKSFSYIMNQDFAFLNLPCVRFWLEKHIMEALWEMI</sequence>
<name>A0A9R1URQ7_LACSA</name>